<gene>
    <name evidence="4" type="ORF">GSCOC_T00034308001</name>
</gene>
<dbReference type="SUPFAM" id="SSF56112">
    <property type="entry name" value="Protein kinase-like (PK-like)"/>
    <property type="match status" value="1"/>
</dbReference>
<dbReference type="Pfam" id="PF00069">
    <property type="entry name" value="Pkinase"/>
    <property type="match status" value="1"/>
</dbReference>
<keyword evidence="2" id="KW-0067">ATP-binding</keyword>
<evidence type="ECO:0000256" key="1">
    <source>
        <dbReference type="ARBA" id="ARBA00022741"/>
    </source>
</evidence>
<dbReference type="PhylomeDB" id="A0A068TZS9"/>
<accession>A0A068TZS9</accession>
<evidence type="ECO:0000259" key="3">
    <source>
        <dbReference type="PROSITE" id="PS50011"/>
    </source>
</evidence>
<evidence type="ECO:0000313" key="5">
    <source>
        <dbReference type="Proteomes" id="UP000295252"/>
    </source>
</evidence>
<sequence length="122" mass="14033">MGCCDELKQPLMVYEDIPSETPVDHLQGLNRWRVVWTTRLNVPHAIAEGLAYLHFSVVPANNHRDVKYSNLLLHDTLNAKISDFGLSRLAHTKLDHISMCAQQTLKYVDPEYKTKYPLTDTR</sequence>
<keyword evidence="5" id="KW-1185">Reference proteome</keyword>
<protein>
    <recommendedName>
        <fullName evidence="3">Protein kinase domain-containing protein</fullName>
    </recommendedName>
</protein>
<dbReference type="PANTHER" id="PTHR46008">
    <property type="entry name" value="LEAF RUST 10 DISEASE-RESISTANCE LOCUS RECEPTOR-LIKE PROTEIN KINASE-LIKE 1.4"/>
    <property type="match status" value="1"/>
</dbReference>
<organism evidence="4 5">
    <name type="scientific">Coffea canephora</name>
    <name type="common">Robusta coffee</name>
    <dbReference type="NCBI Taxonomy" id="49390"/>
    <lineage>
        <taxon>Eukaryota</taxon>
        <taxon>Viridiplantae</taxon>
        <taxon>Streptophyta</taxon>
        <taxon>Embryophyta</taxon>
        <taxon>Tracheophyta</taxon>
        <taxon>Spermatophyta</taxon>
        <taxon>Magnoliopsida</taxon>
        <taxon>eudicotyledons</taxon>
        <taxon>Gunneridae</taxon>
        <taxon>Pentapetalae</taxon>
        <taxon>asterids</taxon>
        <taxon>lamiids</taxon>
        <taxon>Gentianales</taxon>
        <taxon>Rubiaceae</taxon>
        <taxon>Ixoroideae</taxon>
        <taxon>Gardenieae complex</taxon>
        <taxon>Bertiereae - Coffeeae clade</taxon>
        <taxon>Coffeeae</taxon>
        <taxon>Coffea</taxon>
    </lineage>
</organism>
<dbReference type="Gene3D" id="1.10.510.10">
    <property type="entry name" value="Transferase(Phosphotransferase) domain 1"/>
    <property type="match status" value="1"/>
</dbReference>
<dbReference type="GO" id="GO:0004672">
    <property type="term" value="F:protein kinase activity"/>
    <property type="evidence" value="ECO:0007669"/>
    <property type="project" value="InterPro"/>
</dbReference>
<dbReference type="InParanoid" id="A0A068TZS9"/>
<proteinExistence type="predicted"/>
<dbReference type="PANTHER" id="PTHR46008:SF25">
    <property type="entry name" value="PROTEIN KINASE DOMAIN-CONTAINING PROTEIN"/>
    <property type="match status" value="1"/>
</dbReference>
<reference evidence="5" key="1">
    <citation type="journal article" date="2014" name="Science">
        <title>The coffee genome provides insight into the convergent evolution of caffeine biosynthesis.</title>
        <authorList>
            <person name="Denoeud F."/>
            <person name="Carretero-Paulet L."/>
            <person name="Dereeper A."/>
            <person name="Droc G."/>
            <person name="Guyot R."/>
            <person name="Pietrella M."/>
            <person name="Zheng C."/>
            <person name="Alberti A."/>
            <person name="Anthony F."/>
            <person name="Aprea G."/>
            <person name="Aury J.M."/>
            <person name="Bento P."/>
            <person name="Bernard M."/>
            <person name="Bocs S."/>
            <person name="Campa C."/>
            <person name="Cenci A."/>
            <person name="Combes M.C."/>
            <person name="Crouzillat D."/>
            <person name="Da Silva C."/>
            <person name="Daddiego L."/>
            <person name="De Bellis F."/>
            <person name="Dussert S."/>
            <person name="Garsmeur O."/>
            <person name="Gayraud T."/>
            <person name="Guignon V."/>
            <person name="Jahn K."/>
            <person name="Jamilloux V."/>
            <person name="Joet T."/>
            <person name="Labadie K."/>
            <person name="Lan T."/>
            <person name="Leclercq J."/>
            <person name="Lepelley M."/>
            <person name="Leroy T."/>
            <person name="Li L.T."/>
            <person name="Librado P."/>
            <person name="Lopez L."/>
            <person name="Munoz A."/>
            <person name="Noel B."/>
            <person name="Pallavicini A."/>
            <person name="Perrotta G."/>
            <person name="Poncet V."/>
            <person name="Pot D."/>
            <person name="Priyono X."/>
            <person name="Rigoreau M."/>
            <person name="Rouard M."/>
            <person name="Rozas J."/>
            <person name="Tranchant-Dubreuil C."/>
            <person name="VanBuren R."/>
            <person name="Zhang Q."/>
            <person name="Andrade A.C."/>
            <person name="Argout X."/>
            <person name="Bertrand B."/>
            <person name="de Kochko A."/>
            <person name="Graziosi G."/>
            <person name="Henry R.J."/>
            <person name="Jayarama X."/>
            <person name="Ming R."/>
            <person name="Nagai C."/>
            <person name="Rounsley S."/>
            <person name="Sankoff D."/>
            <person name="Giuliano G."/>
            <person name="Albert V.A."/>
            <person name="Wincker P."/>
            <person name="Lashermes P."/>
        </authorList>
    </citation>
    <scope>NUCLEOTIDE SEQUENCE [LARGE SCALE GENOMIC DNA]</scope>
    <source>
        <strain evidence="5">cv. DH200-94</strain>
    </source>
</reference>
<dbReference type="STRING" id="49390.A0A068TZS9"/>
<dbReference type="Gramene" id="CDP00873">
    <property type="protein sequence ID" value="CDP00873"/>
    <property type="gene ID" value="GSCOC_T00034308001"/>
</dbReference>
<feature type="domain" description="Protein kinase" evidence="3">
    <location>
        <begin position="1"/>
        <end position="122"/>
    </location>
</feature>
<dbReference type="AlphaFoldDB" id="A0A068TZS9"/>
<dbReference type="EMBL" id="HG739090">
    <property type="protein sequence ID" value="CDP00873.1"/>
    <property type="molecule type" value="Genomic_DNA"/>
</dbReference>
<dbReference type="Proteomes" id="UP000295252">
    <property type="component" value="Chromosome II"/>
</dbReference>
<dbReference type="InterPro" id="IPR011009">
    <property type="entry name" value="Kinase-like_dom_sf"/>
</dbReference>
<dbReference type="InterPro" id="IPR000719">
    <property type="entry name" value="Prot_kinase_dom"/>
</dbReference>
<dbReference type="PROSITE" id="PS50011">
    <property type="entry name" value="PROTEIN_KINASE_DOM"/>
    <property type="match status" value="1"/>
</dbReference>
<evidence type="ECO:0000313" key="4">
    <source>
        <dbReference type="EMBL" id="CDP00873.1"/>
    </source>
</evidence>
<keyword evidence="1" id="KW-0547">Nucleotide-binding</keyword>
<evidence type="ECO:0000256" key="2">
    <source>
        <dbReference type="ARBA" id="ARBA00022840"/>
    </source>
</evidence>
<name>A0A068TZS9_COFCA</name>
<dbReference type="GO" id="GO:0005524">
    <property type="term" value="F:ATP binding"/>
    <property type="evidence" value="ECO:0007669"/>
    <property type="project" value="UniProtKB-KW"/>
</dbReference>